<name>Q84TS9_ORYSJ</name>
<gene>
    <name evidence="2" type="primary">OSJNBb0097F01.18</name>
</gene>
<dbReference type="EMBL" id="AC087220">
    <property type="protein sequence ID" value="AAO62328.1"/>
    <property type="molecule type" value="Genomic_DNA"/>
</dbReference>
<dbReference type="AlphaFoldDB" id="Q84TS9"/>
<protein>
    <submittedName>
        <fullName evidence="2">Uncharacterized protein</fullName>
    </submittedName>
</protein>
<dbReference type="Proteomes" id="UP000000763">
    <property type="component" value="Chromosome 3"/>
</dbReference>
<evidence type="ECO:0000256" key="1">
    <source>
        <dbReference type="SAM" id="MobiDB-lite"/>
    </source>
</evidence>
<evidence type="ECO:0000313" key="2">
    <source>
        <dbReference type="EMBL" id="AAO62328.1"/>
    </source>
</evidence>
<organism evidence="2 3">
    <name type="scientific">Oryza sativa subsp. japonica</name>
    <name type="common">Rice</name>
    <dbReference type="NCBI Taxonomy" id="39947"/>
    <lineage>
        <taxon>Eukaryota</taxon>
        <taxon>Viridiplantae</taxon>
        <taxon>Streptophyta</taxon>
        <taxon>Embryophyta</taxon>
        <taxon>Tracheophyta</taxon>
        <taxon>Spermatophyta</taxon>
        <taxon>Magnoliopsida</taxon>
        <taxon>Liliopsida</taxon>
        <taxon>Poales</taxon>
        <taxon>Poaceae</taxon>
        <taxon>BOP clade</taxon>
        <taxon>Oryzoideae</taxon>
        <taxon>Oryzeae</taxon>
        <taxon>Oryzinae</taxon>
        <taxon>Oryza</taxon>
        <taxon>Oryza sativa</taxon>
    </lineage>
</organism>
<feature type="compositionally biased region" description="Basic residues" evidence="1">
    <location>
        <begin position="147"/>
        <end position="160"/>
    </location>
</feature>
<evidence type="ECO:0000313" key="3">
    <source>
        <dbReference type="Proteomes" id="UP000000763"/>
    </source>
</evidence>
<proteinExistence type="predicted"/>
<sequence length="195" mass="20797">MVGCEHMVLKVVLMTIKDQFTSYCCETLTVPTTSQRGQRLYLLVLSRFPPLQCRGGITGHGNMCGIVSCGYSVCVPRLIPGRGFYAQISSEIISEFLGMTAASAGYGDGQAALGSDGGGGGSASHGAWTGRGGVVALARREPPAPRPTHHFPRRPRRLRHHATRLPLLHLHARYETAGGAPAGPHPSQEEARDQA</sequence>
<accession>Q84TS9</accession>
<reference evidence="3" key="2">
    <citation type="journal article" date="2008" name="Nucleic Acids Res.">
        <title>The rice annotation project database (RAP-DB): 2008 update.</title>
        <authorList>
            <consortium name="The rice annotation project (RAP)"/>
        </authorList>
    </citation>
    <scope>GENOME REANNOTATION</scope>
    <source>
        <strain evidence="3">cv. Nipponbare</strain>
    </source>
</reference>
<reference evidence="3" key="1">
    <citation type="journal article" date="2005" name="Nature">
        <title>The map-based sequence of the rice genome.</title>
        <authorList>
            <consortium name="International rice genome sequencing project (IRGSP)"/>
            <person name="Matsumoto T."/>
            <person name="Wu J."/>
            <person name="Kanamori H."/>
            <person name="Katayose Y."/>
            <person name="Fujisawa M."/>
            <person name="Namiki N."/>
            <person name="Mizuno H."/>
            <person name="Yamamoto K."/>
            <person name="Antonio B.A."/>
            <person name="Baba T."/>
            <person name="Sakata K."/>
            <person name="Nagamura Y."/>
            <person name="Aoki H."/>
            <person name="Arikawa K."/>
            <person name="Arita K."/>
            <person name="Bito T."/>
            <person name="Chiden Y."/>
            <person name="Fujitsuka N."/>
            <person name="Fukunaka R."/>
            <person name="Hamada M."/>
            <person name="Harada C."/>
            <person name="Hayashi A."/>
            <person name="Hijishita S."/>
            <person name="Honda M."/>
            <person name="Hosokawa S."/>
            <person name="Ichikawa Y."/>
            <person name="Idonuma A."/>
            <person name="Iijima M."/>
            <person name="Ikeda M."/>
            <person name="Ikeno M."/>
            <person name="Ito K."/>
            <person name="Ito S."/>
            <person name="Ito T."/>
            <person name="Ito Y."/>
            <person name="Ito Y."/>
            <person name="Iwabuchi A."/>
            <person name="Kamiya K."/>
            <person name="Karasawa W."/>
            <person name="Kurita K."/>
            <person name="Katagiri S."/>
            <person name="Kikuta A."/>
            <person name="Kobayashi H."/>
            <person name="Kobayashi N."/>
            <person name="Machita K."/>
            <person name="Maehara T."/>
            <person name="Masukawa M."/>
            <person name="Mizubayashi T."/>
            <person name="Mukai Y."/>
            <person name="Nagasaki H."/>
            <person name="Nagata Y."/>
            <person name="Naito S."/>
            <person name="Nakashima M."/>
            <person name="Nakama Y."/>
            <person name="Nakamichi Y."/>
            <person name="Nakamura M."/>
            <person name="Meguro A."/>
            <person name="Negishi M."/>
            <person name="Ohta I."/>
            <person name="Ohta T."/>
            <person name="Okamoto M."/>
            <person name="Ono N."/>
            <person name="Saji S."/>
            <person name="Sakaguchi M."/>
            <person name="Sakai K."/>
            <person name="Shibata M."/>
            <person name="Shimokawa T."/>
            <person name="Song J."/>
            <person name="Takazaki Y."/>
            <person name="Terasawa K."/>
            <person name="Tsugane M."/>
            <person name="Tsuji K."/>
            <person name="Ueda S."/>
            <person name="Waki K."/>
            <person name="Yamagata H."/>
            <person name="Yamamoto M."/>
            <person name="Yamamoto S."/>
            <person name="Yamane H."/>
            <person name="Yoshiki S."/>
            <person name="Yoshihara R."/>
            <person name="Yukawa K."/>
            <person name="Zhong H."/>
            <person name="Yano M."/>
            <person name="Yuan Q."/>
            <person name="Ouyang S."/>
            <person name="Liu J."/>
            <person name="Jones K.M."/>
            <person name="Gansberger K."/>
            <person name="Moffat K."/>
            <person name="Hill J."/>
            <person name="Bera J."/>
            <person name="Fadrosh D."/>
            <person name="Jin S."/>
            <person name="Johri S."/>
            <person name="Kim M."/>
            <person name="Overton L."/>
            <person name="Reardon M."/>
            <person name="Tsitrin T."/>
            <person name="Vuong H."/>
            <person name="Weaver B."/>
            <person name="Ciecko A."/>
            <person name="Tallon L."/>
            <person name="Jackson J."/>
            <person name="Pai G."/>
            <person name="Aken S.V."/>
            <person name="Utterback T."/>
            <person name="Reidmuller S."/>
            <person name="Feldblyum T."/>
            <person name="Hsiao J."/>
            <person name="Zismann V."/>
            <person name="Iobst S."/>
            <person name="de Vazeille A.R."/>
            <person name="Buell C.R."/>
            <person name="Ying K."/>
            <person name="Li Y."/>
            <person name="Lu T."/>
            <person name="Huang Y."/>
            <person name="Zhao Q."/>
            <person name="Feng Q."/>
            <person name="Zhang L."/>
            <person name="Zhu J."/>
            <person name="Weng Q."/>
            <person name="Mu J."/>
            <person name="Lu Y."/>
            <person name="Fan D."/>
            <person name="Liu Y."/>
            <person name="Guan J."/>
            <person name="Zhang Y."/>
            <person name="Yu S."/>
            <person name="Liu X."/>
            <person name="Zhang Y."/>
            <person name="Hong G."/>
            <person name="Han B."/>
            <person name="Choisne N."/>
            <person name="Demange N."/>
            <person name="Orjeda G."/>
            <person name="Samain S."/>
            <person name="Cattolico L."/>
            <person name="Pelletier E."/>
            <person name="Couloux A."/>
            <person name="Segurens B."/>
            <person name="Wincker P."/>
            <person name="D'Hont A."/>
            <person name="Scarpelli C."/>
            <person name="Weissenbach J."/>
            <person name="Salanoubat M."/>
            <person name="Quetier F."/>
            <person name="Yu Y."/>
            <person name="Kim H.R."/>
            <person name="Rambo T."/>
            <person name="Currie J."/>
            <person name="Collura K."/>
            <person name="Luo M."/>
            <person name="Yang T."/>
            <person name="Ammiraju J.S.S."/>
            <person name="Engler F."/>
            <person name="Soderlund C."/>
            <person name="Wing R.A."/>
            <person name="Palmer L.E."/>
            <person name="de la Bastide M."/>
            <person name="Spiegel L."/>
            <person name="Nascimento L."/>
            <person name="Zutavern T."/>
            <person name="O'Shaughnessy A."/>
            <person name="Dike S."/>
            <person name="Dedhia N."/>
            <person name="Preston R."/>
            <person name="Balija V."/>
            <person name="McCombie W.R."/>
            <person name="Chow T."/>
            <person name="Chen H."/>
            <person name="Chung M."/>
            <person name="Chen C."/>
            <person name="Shaw J."/>
            <person name="Wu H."/>
            <person name="Hsiao K."/>
            <person name="Chao Y."/>
            <person name="Chu M."/>
            <person name="Cheng C."/>
            <person name="Hour A."/>
            <person name="Lee P."/>
            <person name="Lin S."/>
            <person name="Lin Y."/>
            <person name="Liou J."/>
            <person name="Liu S."/>
            <person name="Hsing Y."/>
            <person name="Raghuvanshi S."/>
            <person name="Mohanty A."/>
            <person name="Bharti A.K."/>
            <person name="Gaur A."/>
            <person name="Gupta V."/>
            <person name="Kumar D."/>
            <person name="Ravi V."/>
            <person name="Vij S."/>
            <person name="Kapur A."/>
            <person name="Khurana P."/>
            <person name="Khurana P."/>
            <person name="Khurana J.P."/>
            <person name="Tyagi A.K."/>
            <person name="Gaikwad K."/>
            <person name="Singh A."/>
            <person name="Dalal V."/>
            <person name="Srivastava S."/>
            <person name="Dixit A."/>
            <person name="Pal A.K."/>
            <person name="Ghazi I.A."/>
            <person name="Yadav M."/>
            <person name="Pandit A."/>
            <person name="Bhargava A."/>
            <person name="Sureshbabu K."/>
            <person name="Batra K."/>
            <person name="Sharma T.R."/>
            <person name="Mohapatra T."/>
            <person name="Singh N.K."/>
            <person name="Messing J."/>
            <person name="Nelson A.B."/>
            <person name="Fuks G."/>
            <person name="Kavchok S."/>
            <person name="Keizer G."/>
            <person name="Linton E."/>
            <person name="Llaca V."/>
            <person name="Song R."/>
            <person name="Tanyolac B."/>
            <person name="Young S."/>
            <person name="Ho-Il K."/>
            <person name="Hahn J.H."/>
            <person name="Sangsakoo G."/>
            <person name="Vanavichit A."/>
            <person name="de Mattos Luiz.A.T."/>
            <person name="Zimmer P.D."/>
            <person name="Malone G."/>
            <person name="Dellagostin O."/>
            <person name="de Oliveira A.C."/>
            <person name="Bevan M."/>
            <person name="Bancroft I."/>
            <person name="Minx P."/>
            <person name="Cordum H."/>
            <person name="Wilson R."/>
            <person name="Cheng Z."/>
            <person name="Jin W."/>
            <person name="Jiang J."/>
            <person name="Leong S.A."/>
            <person name="Iwama H."/>
            <person name="Gojobori T."/>
            <person name="Itoh T."/>
            <person name="Niimura Y."/>
            <person name="Fujii Y."/>
            <person name="Habara T."/>
            <person name="Sakai H."/>
            <person name="Sato Y."/>
            <person name="Wilson G."/>
            <person name="Kumar K."/>
            <person name="McCouch S."/>
            <person name="Juretic N."/>
            <person name="Hoen D."/>
            <person name="Wright S."/>
            <person name="Bruskiewich R."/>
            <person name="Bureau T."/>
            <person name="Miyao A."/>
            <person name="Hirochika H."/>
            <person name="Nishikawa T."/>
            <person name="Kadowaki K."/>
            <person name="Sugiura M."/>
            <person name="Burr B."/>
            <person name="Sasaki T."/>
        </authorList>
    </citation>
    <scope>NUCLEOTIDE SEQUENCE [LARGE SCALE GENOMIC DNA]</scope>
    <source>
        <strain evidence="3">cv. Nipponbare</strain>
    </source>
</reference>
<feature type="region of interest" description="Disordered" evidence="1">
    <location>
        <begin position="140"/>
        <end position="160"/>
    </location>
</feature>
<feature type="region of interest" description="Disordered" evidence="1">
    <location>
        <begin position="176"/>
        <end position="195"/>
    </location>
</feature>